<dbReference type="RefSeq" id="XP_025362980.1">
    <property type="nucleotide sequence ID" value="XM_025505829.1"/>
</dbReference>
<comment type="similarity">
    <text evidence="2">Belongs to the CENP-C/MIF2 family.</text>
</comment>
<dbReference type="GO" id="GO:0005634">
    <property type="term" value="C:nucleus"/>
    <property type="evidence" value="ECO:0007669"/>
    <property type="project" value="UniProtKB-SubCell"/>
</dbReference>
<feature type="compositionally biased region" description="Basic and acidic residues" evidence="7">
    <location>
        <begin position="170"/>
        <end position="179"/>
    </location>
</feature>
<dbReference type="Proteomes" id="UP000245884">
    <property type="component" value="Unassembled WGS sequence"/>
</dbReference>
<keyword evidence="3" id="KW-0238">DNA-binding</keyword>
<dbReference type="PANTHER" id="PTHR16684:SF11">
    <property type="entry name" value="CENTROMERE PROTEIN C"/>
    <property type="match status" value="1"/>
</dbReference>
<dbReference type="FunFam" id="2.60.120.10:FF:000033">
    <property type="entry name" value="Centromere protein C 1"/>
    <property type="match status" value="1"/>
</dbReference>
<reference evidence="9 10" key="1">
    <citation type="journal article" date="2018" name="Mol. Biol. Evol.">
        <title>Broad Genomic Sampling Reveals a Smut Pathogenic Ancestry of the Fungal Clade Ustilaginomycotina.</title>
        <authorList>
            <person name="Kijpornyongpan T."/>
            <person name="Mondo S.J."/>
            <person name="Barry K."/>
            <person name="Sandor L."/>
            <person name="Lee J."/>
            <person name="Lipzen A."/>
            <person name="Pangilinan J."/>
            <person name="LaButti K."/>
            <person name="Hainaut M."/>
            <person name="Henrissat B."/>
            <person name="Grigoriev I.V."/>
            <person name="Spatafora J.W."/>
            <person name="Aime M.C."/>
        </authorList>
    </citation>
    <scope>NUCLEOTIDE SEQUENCE [LARGE SCALE GENOMIC DNA]</scope>
    <source>
        <strain evidence="9 10">MCA 5214</strain>
    </source>
</reference>
<evidence type="ECO:0000313" key="9">
    <source>
        <dbReference type="EMBL" id="PWN28368.1"/>
    </source>
</evidence>
<comment type="function">
    <text evidence="5">Component of the kinetochore, a multiprotein complex that assembles on centromeric DNA and attaches chromosomes to spindle microtubules, mediating chromosome segregation and sister chromatid segregation during meiosis and mitosis. Component of the inner kinetochore constitutive centromere-associated network (CCAN), which serves as a structural platform for outer kinetochore assembly.</text>
</comment>
<dbReference type="STRING" id="1569628.A0A316UU94"/>
<feature type="region of interest" description="Disordered" evidence="7">
    <location>
        <begin position="647"/>
        <end position="706"/>
    </location>
</feature>
<gene>
    <name evidence="9" type="ORF">BDZ90DRAFT_231361</name>
</gene>
<dbReference type="GO" id="GO:0051455">
    <property type="term" value="P:spindle attachment to meiosis I kinetochore"/>
    <property type="evidence" value="ECO:0007669"/>
    <property type="project" value="TreeGrafter"/>
</dbReference>
<feature type="compositionally biased region" description="Low complexity" evidence="7">
    <location>
        <begin position="102"/>
        <end position="111"/>
    </location>
</feature>
<evidence type="ECO:0000256" key="6">
    <source>
        <dbReference type="ARBA" id="ARBA00075033"/>
    </source>
</evidence>
<dbReference type="EMBL" id="KZ819665">
    <property type="protein sequence ID" value="PWN28368.1"/>
    <property type="molecule type" value="Genomic_DNA"/>
</dbReference>
<dbReference type="PANTHER" id="PTHR16684">
    <property type="entry name" value="CENTROMERE PROTEIN C"/>
    <property type="match status" value="1"/>
</dbReference>
<feature type="compositionally biased region" description="Basic and acidic residues" evidence="7">
    <location>
        <begin position="233"/>
        <end position="247"/>
    </location>
</feature>
<name>A0A316UU94_9BASI</name>
<dbReference type="InterPro" id="IPR028386">
    <property type="entry name" value="CENP-C/Mif2/cnp3"/>
</dbReference>
<dbReference type="Gene3D" id="2.60.120.10">
    <property type="entry name" value="Jelly Rolls"/>
    <property type="match status" value="1"/>
</dbReference>
<dbReference type="InterPro" id="IPR025974">
    <property type="entry name" value="Mif2/CENP-C_cupin"/>
</dbReference>
<dbReference type="GO" id="GO:0019237">
    <property type="term" value="F:centromeric DNA binding"/>
    <property type="evidence" value="ECO:0007669"/>
    <property type="project" value="InterPro"/>
</dbReference>
<dbReference type="Pfam" id="PF11699">
    <property type="entry name" value="CENP-C_C"/>
    <property type="match status" value="1"/>
</dbReference>
<dbReference type="GeneID" id="37027652"/>
<dbReference type="AlphaFoldDB" id="A0A316UU94"/>
<feature type="compositionally biased region" description="Low complexity" evidence="7">
    <location>
        <begin position="649"/>
        <end position="661"/>
    </location>
</feature>
<keyword evidence="4" id="KW-0539">Nucleus</keyword>
<evidence type="ECO:0000256" key="1">
    <source>
        <dbReference type="ARBA" id="ARBA00004123"/>
    </source>
</evidence>
<evidence type="ECO:0000256" key="7">
    <source>
        <dbReference type="SAM" id="MobiDB-lite"/>
    </source>
</evidence>
<feature type="region of interest" description="Disordered" evidence="7">
    <location>
        <begin position="405"/>
        <end position="488"/>
    </location>
</feature>
<dbReference type="InterPro" id="IPR014710">
    <property type="entry name" value="RmlC-like_jellyroll"/>
</dbReference>
<dbReference type="GO" id="GO:0051315">
    <property type="term" value="P:attachment of mitotic spindle microtubules to kinetochore"/>
    <property type="evidence" value="ECO:0007669"/>
    <property type="project" value="TreeGrafter"/>
</dbReference>
<feature type="compositionally biased region" description="Acidic residues" evidence="7">
    <location>
        <begin position="261"/>
        <end position="278"/>
    </location>
</feature>
<feature type="compositionally biased region" description="Polar residues" evidence="7">
    <location>
        <begin position="54"/>
        <end position="78"/>
    </location>
</feature>
<evidence type="ECO:0000259" key="8">
    <source>
        <dbReference type="Pfam" id="PF11699"/>
    </source>
</evidence>
<evidence type="ECO:0000256" key="2">
    <source>
        <dbReference type="ARBA" id="ARBA00010291"/>
    </source>
</evidence>
<evidence type="ECO:0000313" key="10">
    <source>
        <dbReference type="Proteomes" id="UP000245884"/>
    </source>
</evidence>
<evidence type="ECO:0000256" key="4">
    <source>
        <dbReference type="ARBA" id="ARBA00023242"/>
    </source>
</evidence>
<proteinExistence type="inferred from homology"/>
<evidence type="ECO:0000256" key="3">
    <source>
        <dbReference type="ARBA" id="ARBA00023125"/>
    </source>
</evidence>
<feature type="region of interest" description="Disordered" evidence="7">
    <location>
        <begin position="356"/>
        <end position="385"/>
    </location>
</feature>
<sequence>MASTRRFHGPGVGGRTGMRVNEDVRSISGYLEAGRRAMDEHDQSSYDDGGSYDETTYSTRSRGFPQDSSSLYAGSSPRTSRRQSGRRGDVGSSSMAMDLENSYAPSPQSRSRSSRYQEDVRSEGESGDSVVDYGEAAEGYDEDGYEDDAGGRSSHSIGQNRGRPSGMSDRGLDSRRQSRYDMSGSAAPYDDDDQGPMDVAGGDMPSFNIDDSEGERDYGDGGISVQDEEEDDRERLSEDPEEPRRFGDDDDNAGDYSDAASAEEVEGLAEAIEEEDQDDPQRTPTQAKRGKGRPHKEVSAPSSVGKGKPASLSQAGHFESERVASSRGRAGSVIDGDVRRSTRHRYAPLEYWRGERAIYGRPSLPSSRPQRRHDSADADETIDENVFEEAPIKTYAVPVLREIIRYSRPPGEGTFTGLRLPRKKPVNPDGTTRPGGRGRSRSAKHKMKRSKTGSEGESDDEDEELDPTAATRNPEDGWDDETDPHGTVWDADRQCEVERRIACPYSQVRAKPATNSSFSFEKVFGVDEYMASGILEIPVGGSKPTKPTKDNNYSFAIWQGGLDIRVHRTMFRLGPGGMFMVPKGNTYSIENCSQRKAVIWFTQARHPKGQPTIEGPIIQRYAPWPQTAGAAALGDTTASPATIKRERAASANGIAGSAAEGGQRKKQKKQKQVNGSPGSDASDAEIVPATSSSGAAGKKKKTKNRA</sequence>
<feature type="compositionally biased region" description="Basic and acidic residues" evidence="7">
    <location>
        <begin position="33"/>
        <end position="44"/>
    </location>
</feature>
<accession>A0A316UU94</accession>
<comment type="subcellular location">
    <subcellularLocation>
        <location evidence="1">Nucleus</location>
    </subcellularLocation>
</comment>
<evidence type="ECO:0000256" key="5">
    <source>
        <dbReference type="ARBA" id="ARBA00057947"/>
    </source>
</evidence>
<dbReference type="OrthoDB" id="1939643at2759"/>
<feature type="compositionally biased region" description="Basic and acidic residues" evidence="7">
    <location>
        <begin position="115"/>
        <end position="124"/>
    </location>
</feature>
<feature type="compositionally biased region" description="Acidic residues" evidence="7">
    <location>
        <begin position="456"/>
        <end position="466"/>
    </location>
</feature>
<feature type="region of interest" description="Disordered" evidence="7">
    <location>
        <begin position="1"/>
        <end position="341"/>
    </location>
</feature>
<dbReference type="GO" id="GO:0051382">
    <property type="term" value="P:kinetochore assembly"/>
    <property type="evidence" value="ECO:0007669"/>
    <property type="project" value="InterPro"/>
</dbReference>
<keyword evidence="10" id="KW-1185">Reference proteome</keyword>
<dbReference type="SUPFAM" id="SSF51182">
    <property type="entry name" value="RmlC-like cupins"/>
    <property type="match status" value="1"/>
</dbReference>
<feature type="compositionally biased region" description="Basic residues" evidence="7">
    <location>
        <begin position="436"/>
        <end position="451"/>
    </location>
</feature>
<protein>
    <recommendedName>
        <fullName evidence="6">CENP-C homolog</fullName>
    </recommendedName>
</protein>
<dbReference type="GO" id="GO:0000776">
    <property type="term" value="C:kinetochore"/>
    <property type="evidence" value="ECO:0007669"/>
    <property type="project" value="InterPro"/>
</dbReference>
<feature type="compositionally biased region" description="Basic residues" evidence="7">
    <location>
        <begin position="697"/>
        <end position="706"/>
    </location>
</feature>
<dbReference type="InterPro" id="IPR011051">
    <property type="entry name" value="RmlC_Cupin_sf"/>
</dbReference>
<organism evidence="9 10">
    <name type="scientific">Jaminaea rosea</name>
    <dbReference type="NCBI Taxonomy" id="1569628"/>
    <lineage>
        <taxon>Eukaryota</taxon>
        <taxon>Fungi</taxon>
        <taxon>Dikarya</taxon>
        <taxon>Basidiomycota</taxon>
        <taxon>Ustilaginomycotina</taxon>
        <taxon>Exobasidiomycetes</taxon>
        <taxon>Microstromatales</taxon>
        <taxon>Microstromatales incertae sedis</taxon>
        <taxon>Jaminaea</taxon>
    </lineage>
</organism>
<feature type="compositionally biased region" description="Acidic residues" evidence="7">
    <location>
        <begin position="138"/>
        <end position="148"/>
    </location>
</feature>
<feature type="domain" description="Mif2/CENP-C cupin" evidence="8">
    <location>
        <begin position="518"/>
        <end position="603"/>
    </location>
</feature>